<dbReference type="SUPFAM" id="SSF103642">
    <property type="entry name" value="Sec-C motif"/>
    <property type="match status" value="1"/>
</dbReference>
<dbReference type="Pfam" id="PF02810">
    <property type="entry name" value="SEC-C"/>
    <property type="match status" value="1"/>
</dbReference>
<sequence length="195" mass="22094">MPELPAVCDNCNAIFRSGIVIEKSTATSMNNKIDCPKCGSVGLVSEGVFNFIENTIEIFSAPERTFKELQRFNEILQSAKNRSVTFEQVEDQVYQETPQLVPVLESMPKIKKEKSADFHVWIQTLAAITSLVMPWFEKEEPSPPKIEVNQVINHIYESDDNINKEPIKTKKIGRNDPCPCGSGLKYKFCHLLESK</sequence>
<evidence type="ECO:0000313" key="1">
    <source>
        <dbReference type="EMBL" id="MCY8315326.1"/>
    </source>
</evidence>
<gene>
    <name evidence="1" type="ORF">MOC71_00885</name>
</gene>
<dbReference type="RefSeq" id="WP_268284721.1">
    <property type="nucleotide sequence ID" value="NZ_JALAOH010000003.1"/>
</dbReference>
<reference evidence="1" key="1">
    <citation type="submission" date="2022-02" db="EMBL/GenBank/DDBJ databases">
        <title>Crop Bioprotection Bacillus Genome Sequencing.</title>
        <authorList>
            <person name="Dunlap C."/>
        </authorList>
    </citation>
    <scope>NUCLEOTIDE SEQUENCE</scope>
    <source>
        <strain evidence="1">98-1</strain>
    </source>
</reference>
<accession>A0AAP3CEW4</accession>
<dbReference type="EMBL" id="JALAOH010000003">
    <property type="protein sequence ID" value="MCY8315326.1"/>
    <property type="molecule type" value="Genomic_DNA"/>
</dbReference>
<dbReference type="AlphaFoldDB" id="A0AAP3CEW4"/>
<evidence type="ECO:0000313" key="2">
    <source>
        <dbReference type="Proteomes" id="UP001067121"/>
    </source>
</evidence>
<proteinExistence type="predicted"/>
<dbReference type="Gene3D" id="3.10.450.50">
    <property type="match status" value="1"/>
</dbReference>
<dbReference type="Proteomes" id="UP001067121">
    <property type="component" value="Unassembled WGS sequence"/>
</dbReference>
<dbReference type="InterPro" id="IPR004027">
    <property type="entry name" value="SEC_C_motif"/>
</dbReference>
<comment type="caution">
    <text evidence="1">The sequence shown here is derived from an EMBL/GenBank/DDBJ whole genome shotgun (WGS) entry which is preliminary data.</text>
</comment>
<name>A0AAP3CEW4_BACVA</name>
<protein>
    <submittedName>
        <fullName evidence="1">SEC-C domain-containing protein</fullName>
    </submittedName>
</protein>
<organism evidence="1 2">
    <name type="scientific">Bacillus vallismortis</name>
    <dbReference type="NCBI Taxonomy" id="72361"/>
    <lineage>
        <taxon>Bacteria</taxon>
        <taxon>Bacillati</taxon>
        <taxon>Bacillota</taxon>
        <taxon>Bacilli</taxon>
        <taxon>Bacillales</taxon>
        <taxon>Bacillaceae</taxon>
        <taxon>Bacillus</taxon>
    </lineage>
</organism>